<reference evidence="1 2" key="1">
    <citation type="submission" date="2009-04" db="EMBL/GenBank/DDBJ databases">
        <authorList>
            <person name="Qin X."/>
            <person name="Bachman B."/>
            <person name="Battles P."/>
            <person name="Bell A."/>
            <person name="Bess C."/>
            <person name="Bickham C."/>
            <person name="Chaboub L."/>
            <person name="Chen D."/>
            <person name="Coyle M."/>
            <person name="Deiros D.R."/>
            <person name="Dinh H."/>
            <person name="Forbes L."/>
            <person name="Fowler G."/>
            <person name="Francisco L."/>
            <person name="Fu Q."/>
            <person name="Gubbala S."/>
            <person name="Hale W."/>
            <person name="Han Y."/>
            <person name="Hemphill L."/>
            <person name="Highlander S.K."/>
            <person name="Hirani K."/>
            <person name="Hogues M."/>
            <person name="Jackson L."/>
            <person name="Jakkamsetti A."/>
            <person name="Javaid M."/>
            <person name="Jiang H."/>
            <person name="Korchina V."/>
            <person name="Kovar C."/>
            <person name="Lara F."/>
            <person name="Lee S."/>
            <person name="Mata R."/>
            <person name="Mathew T."/>
            <person name="Moen C."/>
            <person name="Morales K."/>
            <person name="Munidasa M."/>
            <person name="Nazareth L."/>
            <person name="Ngo R."/>
            <person name="Nguyen L."/>
            <person name="Okwuonu G."/>
            <person name="Ongeri F."/>
            <person name="Patil S."/>
            <person name="Petrosino J."/>
            <person name="Pham C."/>
            <person name="Pham P."/>
            <person name="Pu L.-L."/>
            <person name="Puazo M."/>
            <person name="Raj R."/>
            <person name="Reid J."/>
            <person name="Rouhana J."/>
            <person name="Saada N."/>
            <person name="Shang Y."/>
            <person name="Simmons D."/>
            <person name="Thornton R."/>
            <person name="Warren J."/>
            <person name="Weissenberger G."/>
            <person name="Zhang J."/>
            <person name="Zhang L."/>
            <person name="Zhou C."/>
            <person name="Zhu D."/>
            <person name="Muzny D."/>
            <person name="Worley K."/>
            <person name="Gibbs R."/>
        </authorList>
    </citation>
    <scope>NUCLEOTIDE SEQUENCE [LARGE SCALE GENOMIC DNA]</scope>
    <source>
        <strain evidence="1 2">F0268</strain>
    </source>
</reference>
<dbReference type="InParanoid" id="C2KY38"/>
<evidence type="ECO:0000313" key="1">
    <source>
        <dbReference type="EMBL" id="EEJ51335.1"/>
    </source>
</evidence>
<accession>C2KY38</accession>
<dbReference type="Proteomes" id="UP000004121">
    <property type="component" value="Unassembled WGS sequence"/>
</dbReference>
<organism evidence="1 2">
    <name type="scientific">Oribacterium sinus F0268</name>
    <dbReference type="NCBI Taxonomy" id="585501"/>
    <lineage>
        <taxon>Bacteria</taxon>
        <taxon>Bacillati</taxon>
        <taxon>Bacillota</taxon>
        <taxon>Clostridia</taxon>
        <taxon>Lachnospirales</taxon>
        <taxon>Lachnospiraceae</taxon>
        <taxon>Oribacterium</taxon>
    </lineage>
</organism>
<dbReference type="STRING" id="585501.HMPREF6123_1395"/>
<name>C2KY38_9FIRM</name>
<dbReference type="AlphaFoldDB" id="C2KY38"/>
<gene>
    <name evidence="1" type="ORF">HMPREF6123_1395</name>
</gene>
<comment type="caution">
    <text evidence="1">The sequence shown here is derived from an EMBL/GenBank/DDBJ whole genome shotgun (WGS) entry which is preliminary data.</text>
</comment>
<proteinExistence type="predicted"/>
<dbReference type="EMBL" id="ACKX01000128">
    <property type="protein sequence ID" value="EEJ51335.1"/>
    <property type="molecule type" value="Genomic_DNA"/>
</dbReference>
<sequence>MERSSEILIFSKGKEIPIIIGRNSDRKYVLSGNKLIEIAKQLIPKESFDEKTDVKDDSFLSKIFISYEGTFSL</sequence>
<evidence type="ECO:0000313" key="2">
    <source>
        <dbReference type="Proteomes" id="UP000004121"/>
    </source>
</evidence>
<protein>
    <submittedName>
        <fullName evidence="1">Uncharacterized protein</fullName>
    </submittedName>
</protein>
<keyword evidence="2" id="KW-1185">Reference proteome</keyword>
<dbReference type="HOGENOM" id="CLU_2701192_0_0_9"/>